<name>A0A074M7C8_9SPHN</name>
<accession>A0A074M7C8</accession>
<dbReference type="Proteomes" id="UP000027866">
    <property type="component" value="Unassembled WGS sequence"/>
</dbReference>
<dbReference type="CDD" id="cd02509">
    <property type="entry name" value="GDP-M1P_Guanylyltransferase"/>
    <property type="match status" value="1"/>
</dbReference>
<keyword evidence="3" id="KW-1185">Reference proteome</keyword>
<comment type="caution">
    <text evidence="2">The sequence shown here is derived from an EMBL/GenBank/DDBJ whole genome shotgun (WGS) entry which is preliminary data.</text>
</comment>
<gene>
    <name evidence="2" type="ORF">EH32_04130</name>
</gene>
<keyword evidence="2" id="KW-0808">Transferase</keyword>
<organism evidence="2 3">
    <name type="scientific">Erythrobacter litoralis</name>
    <dbReference type="NCBI Taxonomy" id="39960"/>
    <lineage>
        <taxon>Bacteria</taxon>
        <taxon>Pseudomonadati</taxon>
        <taxon>Pseudomonadota</taxon>
        <taxon>Alphaproteobacteria</taxon>
        <taxon>Sphingomonadales</taxon>
        <taxon>Erythrobacteraceae</taxon>
        <taxon>Erythrobacter/Porphyrobacter group</taxon>
        <taxon>Erythrobacter</taxon>
    </lineage>
</organism>
<protein>
    <submittedName>
        <fullName evidence="2">Mannose-1-phosphate guanylyltransferase</fullName>
    </submittedName>
</protein>
<evidence type="ECO:0000313" key="3">
    <source>
        <dbReference type="Proteomes" id="UP000027866"/>
    </source>
</evidence>
<dbReference type="SUPFAM" id="SSF159283">
    <property type="entry name" value="Guanosine diphospho-D-mannose pyrophosphorylase/mannose-6-phosphate isomerase linker domain"/>
    <property type="match status" value="1"/>
</dbReference>
<dbReference type="SUPFAM" id="SSF53448">
    <property type="entry name" value="Nucleotide-diphospho-sugar transferases"/>
    <property type="match status" value="1"/>
</dbReference>
<feature type="domain" description="Nucleotidyl transferase" evidence="1">
    <location>
        <begin position="7"/>
        <end position="277"/>
    </location>
</feature>
<dbReference type="InterPro" id="IPR051161">
    <property type="entry name" value="Mannose-6P_isomerase_type2"/>
</dbReference>
<keyword evidence="2" id="KW-0548">Nucleotidyltransferase</keyword>
<evidence type="ECO:0000313" key="2">
    <source>
        <dbReference type="EMBL" id="KEO89324.1"/>
    </source>
</evidence>
<evidence type="ECO:0000259" key="1">
    <source>
        <dbReference type="Pfam" id="PF00483"/>
    </source>
</evidence>
<dbReference type="InterPro" id="IPR029044">
    <property type="entry name" value="Nucleotide-diphossugar_trans"/>
</dbReference>
<dbReference type="AlphaFoldDB" id="A0A074M7C8"/>
<dbReference type="PANTHER" id="PTHR46390">
    <property type="entry name" value="MANNOSE-1-PHOSPHATE GUANYLYLTRANSFERASE"/>
    <property type="match status" value="1"/>
</dbReference>
<dbReference type="GO" id="GO:0009298">
    <property type="term" value="P:GDP-mannose biosynthetic process"/>
    <property type="evidence" value="ECO:0007669"/>
    <property type="project" value="TreeGrafter"/>
</dbReference>
<proteinExistence type="predicted"/>
<dbReference type="PANTHER" id="PTHR46390:SF1">
    <property type="entry name" value="MANNOSE-1-PHOSPHATE GUANYLYLTRANSFERASE"/>
    <property type="match status" value="1"/>
</dbReference>
<dbReference type="GO" id="GO:0004475">
    <property type="term" value="F:mannose-1-phosphate guanylyltransferase (GTP) activity"/>
    <property type="evidence" value="ECO:0007669"/>
    <property type="project" value="InterPro"/>
</dbReference>
<dbReference type="InterPro" id="IPR049577">
    <property type="entry name" value="GMPP_N"/>
</dbReference>
<dbReference type="Pfam" id="PF00483">
    <property type="entry name" value="NTP_transferase"/>
    <property type="match status" value="1"/>
</dbReference>
<dbReference type="EMBL" id="JMIX01000015">
    <property type="protein sequence ID" value="KEO89324.1"/>
    <property type="molecule type" value="Genomic_DNA"/>
</dbReference>
<dbReference type="InterPro" id="IPR005835">
    <property type="entry name" value="NTP_transferase_dom"/>
</dbReference>
<dbReference type="Gene3D" id="3.90.550.10">
    <property type="entry name" value="Spore Coat Polysaccharide Biosynthesis Protein SpsA, Chain A"/>
    <property type="match status" value="1"/>
</dbReference>
<reference evidence="2 3" key="1">
    <citation type="submission" date="2014-04" db="EMBL/GenBank/DDBJ databases">
        <title>A comprehensive comparison of genomes of Erythrobacter spp. Strains.</title>
        <authorList>
            <person name="Zheng Q."/>
        </authorList>
    </citation>
    <scope>NUCLEOTIDE SEQUENCE [LARGE SCALE GENOMIC DNA]</scope>
    <source>
        <strain evidence="2 3">DSM 8509</strain>
    </source>
</reference>
<sequence length="352" mass="37280">MSAPIHPVILCGGSGTRLWPVSRKARPKPFLPLVGKRTLFEAAQDRVGDPDRFAPPIIVAGPQHQDLIEAQARGDHRLVVEPAAKNTAPAIALAAALLAPDDVMLVCPSDHHIADEAAFGAAALAATDLARKDWLVSFGIAPDRPETGYGYLHRGEELPGGFRIARFVEKPDLATAQSYLATGEYSWNGGIFAFRAGKFLEELKRHRPEMAGLVTEAVAGGIEDRSRFHPAAEPFGRIEGDSVDYAVMENTTRAAMVPVDMGWSDIGNWDALAEALAAEPGLADGTGNVALGRADLFGCRGVLAISDGPRVSVVGLEDVCIVVSGGEVLVTTREGAQRVGKLPGASNQEQAR</sequence>